<evidence type="ECO:0000313" key="7">
    <source>
        <dbReference type="Proteomes" id="UP000028488"/>
    </source>
</evidence>
<dbReference type="Pfam" id="PF14863">
    <property type="entry name" value="Alkyl_sulf_dimr"/>
    <property type="match status" value="1"/>
</dbReference>
<dbReference type="EMBL" id="CP008947">
    <property type="protein sequence ID" value="AII06795.1"/>
    <property type="molecule type" value="Genomic_DNA"/>
</dbReference>
<dbReference type="SUPFAM" id="SSF55718">
    <property type="entry name" value="SCP-like"/>
    <property type="match status" value="1"/>
</dbReference>
<evidence type="ECO:0000256" key="1">
    <source>
        <dbReference type="ARBA" id="ARBA00022723"/>
    </source>
</evidence>
<dbReference type="InterPro" id="IPR052195">
    <property type="entry name" value="Bact_Alkyl/Aryl-Sulfatase"/>
</dbReference>
<dbReference type="AlphaFoldDB" id="A0A076EKU5"/>
<dbReference type="Gene3D" id="3.30.1050.10">
    <property type="entry name" value="SCP2 sterol-binding domain"/>
    <property type="match status" value="1"/>
</dbReference>
<dbReference type="Gene3D" id="1.25.40.880">
    <property type="entry name" value="Alkyl sulfatase, dimerisation domain"/>
    <property type="match status" value="1"/>
</dbReference>
<evidence type="ECO:0000259" key="5">
    <source>
        <dbReference type="SMART" id="SM00849"/>
    </source>
</evidence>
<dbReference type="SMART" id="SM00849">
    <property type="entry name" value="Lactamase_B"/>
    <property type="match status" value="1"/>
</dbReference>
<dbReference type="Gene3D" id="3.60.15.30">
    <property type="entry name" value="Metallo-beta-lactamase domain"/>
    <property type="match status" value="1"/>
</dbReference>
<dbReference type="GO" id="GO:0018909">
    <property type="term" value="P:dodecyl sulfate metabolic process"/>
    <property type="evidence" value="ECO:0007669"/>
    <property type="project" value="InterPro"/>
</dbReference>
<dbReference type="GO" id="GO:0046872">
    <property type="term" value="F:metal ion binding"/>
    <property type="evidence" value="ECO:0007669"/>
    <property type="project" value="UniProtKB-KW"/>
</dbReference>
<dbReference type="InterPro" id="IPR036866">
    <property type="entry name" value="RibonucZ/Hydroxyglut_hydro"/>
</dbReference>
<keyword evidence="1" id="KW-0479">Metal-binding</keyword>
<dbReference type="InterPro" id="IPR036527">
    <property type="entry name" value="SCP2_sterol-bd_dom_sf"/>
</dbReference>
<evidence type="ECO:0000313" key="6">
    <source>
        <dbReference type="EMBL" id="AII06795.1"/>
    </source>
</evidence>
<dbReference type="GO" id="GO:0018741">
    <property type="term" value="F:linear primary-alkylsulfatase activity"/>
    <property type="evidence" value="ECO:0007669"/>
    <property type="project" value="InterPro"/>
</dbReference>
<comment type="similarity">
    <text evidence="4">Belongs to the metallo-beta-lactamase superfamily. Type III sulfatase family.</text>
</comment>
<dbReference type="PANTHER" id="PTHR43223">
    <property type="entry name" value="ALKYL/ARYL-SULFATASE"/>
    <property type="match status" value="1"/>
</dbReference>
<dbReference type="FunFam" id="3.60.15.30:FF:000001">
    <property type="entry name" value="Alkyl/aryl-sulfatase BDS1"/>
    <property type="match status" value="1"/>
</dbReference>
<organism evidence="6 7">
    <name type="scientific">Rhodococcus opacus</name>
    <name type="common">Nocardia opaca</name>
    <dbReference type="NCBI Taxonomy" id="37919"/>
    <lineage>
        <taxon>Bacteria</taxon>
        <taxon>Bacillati</taxon>
        <taxon>Actinomycetota</taxon>
        <taxon>Actinomycetes</taxon>
        <taxon>Mycobacteriales</taxon>
        <taxon>Nocardiaceae</taxon>
        <taxon>Rhodococcus</taxon>
    </lineage>
</organism>
<dbReference type="InterPro" id="IPR029228">
    <property type="entry name" value="Alkyl_sulf_dimr"/>
</dbReference>
<reference evidence="6 7" key="1">
    <citation type="submission" date="2014-07" db="EMBL/GenBank/DDBJ databases">
        <title>Genome Sequence of Rhodococcus opacus Strain R7, a Biodegrader of Mono- and Polycyclic Aromatic Hydrocarbons.</title>
        <authorList>
            <person name="Di Gennaro P."/>
            <person name="Zampolli J."/>
            <person name="Presti I."/>
            <person name="Cappelletti M."/>
            <person name="D'Ursi P."/>
            <person name="Orro A."/>
            <person name="Mezzelani A."/>
            <person name="Milanesi L."/>
        </authorList>
    </citation>
    <scope>NUCLEOTIDE SEQUENCE [LARGE SCALE GENOMIC DNA]</scope>
    <source>
        <strain evidence="6 7">R7</strain>
    </source>
</reference>
<gene>
    <name evidence="6" type="ORF">EP51_19995</name>
</gene>
<dbReference type="InterPro" id="IPR029229">
    <property type="entry name" value="Alkyl_sulf_C"/>
</dbReference>
<protein>
    <submittedName>
        <fullName evidence="6">Alkyl sulfatase</fullName>
    </submittedName>
</protein>
<dbReference type="RefSeq" id="WP_128640184.1">
    <property type="nucleotide sequence ID" value="NZ_CP008947.1"/>
</dbReference>
<dbReference type="PANTHER" id="PTHR43223:SF1">
    <property type="entry name" value="ALKYL_ARYL-SULFATASE BDS1"/>
    <property type="match status" value="1"/>
</dbReference>
<dbReference type="eggNOG" id="COG2015">
    <property type="taxonomic scope" value="Bacteria"/>
</dbReference>
<dbReference type="Pfam" id="PF00753">
    <property type="entry name" value="Lactamase_B"/>
    <property type="match status" value="1"/>
</dbReference>
<evidence type="ECO:0000256" key="2">
    <source>
        <dbReference type="ARBA" id="ARBA00022801"/>
    </source>
</evidence>
<evidence type="ECO:0000256" key="4">
    <source>
        <dbReference type="ARBA" id="ARBA00033751"/>
    </source>
</evidence>
<evidence type="ECO:0000256" key="3">
    <source>
        <dbReference type="ARBA" id="ARBA00022833"/>
    </source>
</evidence>
<dbReference type="Pfam" id="PF14864">
    <property type="entry name" value="Alkyl_sulf_C"/>
    <property type="match status" value="1"/>
</dbReference>
<dbReference type="GO" id="GO:0046983">
    <property type="term" value="F:protein dimerization activity"/>
    <property type="evidence" value="ECO:0007669"/>
    <property type="project" value="InterPro"/>
</dbReference>
<dbReference type="InterPro" id="IPR001279">
    <property type="entry name" value="Metallo-B-lactamas"/>
</dbReference>
<name>A0A076EKU5_RHOOP</name>
<dbReference type="SUPFAM" id="SSF56281">
    <property type="entry name" value="Metallo-hydrolase/oxidoreductase"/>
    <property type="match status" value="1"/>
</dbReference>
<proteinExistence type="inferred from homology"/>
<dbReference type="InterPro" id="IPR038536">
    <property type="entry name" value="Alkyl/aryl-sulf_dimr_sf"/>
</dbReference>
<dbReference type="CDD" id="cd07710">
    <property type="entry name" value="arylsulfatase_Sdsa1-like_MBL-fold"/>
    <property type="match status" value="1"/>
</dbReference>
<accession>A0A076EKU5</accession>
<sequence length="602" mass="66258">MTPDFSDTTDFEDADRGFVDRLDPCTVTGEDGRVVWDMQEYSFLNGDCPDTAHPSLWRQSQLCAKDGLYEVTEGIYQLRGIDLSNMTIVEGETGVLVIDPLISQETAAAALALYRKNRGDRPVTGVIYTHSHIDHFGGVVGVLPDGRGDVPILAPEGFLEHAVSENVYAGTAMGRRATYMYGPLLPKGPRGHLGAGLGTNTSAGRPGLIPPTVDITHTGQEETVDGIRIVFQVTPGTEAPAEMNFLFPDHRALCMAENATHNLHNLLTLRGALVRDPRAWSRYLDQAIEMFDGGYDVAFASHHWPTWGRDRVVKFLSQQRDLYQYLHDQTLRMLNTGMTGIEIAEDFPLPPVLESAWHARGYYGSVSHNVKAIYQRYMGWFDGNPTSLWQHPPENAATRYVECMGGQSEVRSKATQYLEQGDLRFAAELLKHAVFADPSDGAAKDLLARTYEQLGFGAENATWRNFYLTGALELRGGIVAPPLSDLGADMLSALTIEQIFDSIALRINGPRAWDKTLVAEWHFTEPEAHYRTTLSNGALIQTLSPRTPTQPDVSLTLTKMQLLGLFAGKGLEGIEVTGDPSKLLVLTELLDAPDSAFPIVTP</sequence>
<dbReference type="Proteomes" id="UP000028488">
    <property type="component" value="Chromosome"/>
</dbReference>
<dbReference type="InterPro" id="IPR044097">
    <property type="entry name" value="Bds1/SdsA1_MBL-fold"/>
</dbReference>
<keyword evidence="3" id="KW-0862">Zinc</keyword>
<keyword evidence="2" id="KW-0378">Hydrolase</keyword>
<feature type="domain" description="Metallo-beta-lactamase" evidence="5">
    <location>
        <begin position="83"/>
        <end position="302"/>
    </location>
</feature>